<organism evidence="2 3">
    <name type="scientific">Actinomyces lilanjuaniae</name>
    <dbReference type="NCBI Taxonomy" id="2321394"/>
    <lineage>
        <taxon>Bacteria</taxon>
        <taxon>Bacillati</taxon>
        <taxon>Actinomycetota</taxon>
        <taxon>Actinomycetes</taxon>
        <taxon>Actinomycetales</taxon>
        <taxon>Actinomycetaceae</taxon>
        <taxon>Actinomyces</taxon>
    </lineage>
</organism>
<accession>A0ABN5PL69</accession>
<dbReference type="EMBL" id="CP032514">
    <property type="protein sequence ID" value="AYD88901.1"/>
    <property type="molecule type" value="Genomic_DNA"/>
</dbReference>
<evidence type="ECO:0000313" key="3">
    <source>
        <dbReference type="Proteomes" id="UP000273001"/>
    </source>
</evidence>
<dbReference type="Proteomes" id="UP000273001">
    <property type="component" value="Chromosome"/>
</dbReference>
<dbReference type="RefSeq" id="WP_120203103.1">
    <property type="nucleotide sequence ID" value="NZ_CP032514.1"/>
</dbReference>
<sequence>MGLGPEPFGSVLGDPLTGSPLADVSMDDSVYDEEQQAGPKGVPGGAPSLDRPAHGVPGKYR</sequence>
<name>A0ABN5PL69_9ACTO</name>
<reference evidence="2 3" key="1">
    <citation type="submission" date="2018-09" db="EMBL/GenBank/DDBJ databases">
        <authorList>
            <person name="Li J."/>
        </authorList>
    </citation>
    <scope>NUCLEOTIDE SEQUENCE [LARGE SCALE GENOMIC DNA]</scope>
    <source>
        <strain evidence="2 3">2129</strain>
    </source>
</reference>
<gene>
    <name evidence="2" type="ORF">D5R93_00405</name>
</gene>
<keyword evidence="3" id="KW-1185">Reference proteome</keyword>
<evidence type="ECO:0000313" key="2">
    <source>
        <dbReference type="EMBL" id="AYD88901.1"/>
    </source>
</evidence>
<feature type="compositionally biased region" description="Acidic residues" evidence="1">
    <location>
        <begin position="25"/>
        <end position="35"/>
    </location>
</feature>
<protein>
    <submittedName>
        <fullName evidence="2">Uncharacterized protein</fullName>
    </submittedName>
</protein>
<evidence type="ECO:0000256" key="1">
    <source>
        <dbReference type="SAM" id="MobiDB-lite"/>
    </source>
</evidence>
<feature type="region of interest" description="Disordered" evidence="1">
    <location>
        <begin position="1"/>
        <end position="61"/>
    </location>
</feature>
<proteinExistence type="predicted"/>